<dbReference type="STRING" id="446470.Snas_1547"/>
<gene>
    <name evidence="1" type="ordered locus">Snas_1547</name>
</gene>
<dbReference type="EMBL" id="CP001778">
    <property type="protein sequence ID" value="ADD41250.1"/>
    <property type="molecule type" value="Genomic_DNA"/>
</dbReference>
<reference evidence="1 2" key="1">
    <citation type="journal article" date="2009" name="Stand. Genomic Sci.">
        <title>Complete genome sequence of Stackebrandtia nassauensis type strain (LLR-40K-21).</title>
        <authorList>
            <person name="Munk C."/>
            <person name="Lapidus A."/>
            <person name="Copeland A."/>
            <person name="Jando M."/>
            <person name="Mayilraj S."/>
            <person name="Glavina Del Rio T."/>
            <person name="Nolan M."/>
            <person name="Chen F."/>
            <person name="Lucas S."/>
            <person name="Tice H."/>
            <person name="Cheng J.F."/>
            <person name="Han C."/>
            <person name="Detter J.C."/>
            <person name="Bruce D."/>
            <person name="Goodwin L."/>
            <person name="Chain P."/>
            <person name="Pitluck S."/>
            <person name="Goker M."/>
            <person name="Ovchinikova G."/>
            <person name="Pati A."/>
            <person name="Ivanova N."/>
            <person name="Mavromatis K."/>
            <person name="Chen A."/>
            <person name="Palaniappan K."/>
            <person name="Land M."/>
            <person name="Hauser L."/>
            <person name="Chang Y.J."/>
            <person name="Jeffries C.D."/>
            <person name="Bristow J."/>
            <person name="Eisen J.A."/>
            <person name="Markowitz V."/>
            <person name="Hugenholtz P."/>
            <person name="Kyrpides N.C."/>
            <person name="Klenk H.P."/>
        </authorList>
    </citation>
    <scope>NUCLEOTIDE SEQUENCE [LARGE SCALE GENOMIC DNA]</scope>
    <source>
        <strain evidence="2">DSM 44728 / CIP 108903 / NRRL B-16338 / NBRC 102104 / LLR-40K-21</strain>
    </source>
</reference>
<sequence>MTPAMLVELPTASCKISRVYFIHGKLQLAYDITACLVSPTPVYPWPGEPTR</sequence>
<organism evidence="1 2">
    <name type="scientific">Stackebrandtia nassauensis (strain DSM 44728 / CIP 108903 / NRRL B-16338 / NBRC 102104 / LLR-40K-21)</name>
    <dbReference type="NCBI Taxonomy" id="446470"/>
    <lineage>
        <taxon>Bacteria</taxon>
        <taxon>Bacillati</taxon>
        <taxon>Actinomycetota</taxon>
        <taxon>Actinomycetes</taxon>
        <taxon>Glycomycetales</taxon>
        <taxon>Glycomycetaceae</taxon>
        <taxon>Stackebrandtia</taxon>
    </lineage>
</organism>
<accession>D3PW93</accession>
<dbReference type="KEGG" id="sna:Snas_1547"/>
<dbReference type="HOGENOM" id="CLU_3104091_0_0_11"/>
<name>D3PW93_STANL</name>
<protein>
    <submittedName>
        <fullName evidence="1">Uncharacterized protein</fullName>
    </submittedName>
</protein>
<evidence type="ECO:0000313" key="2">
    <source>
        <dbReference type="Proteomes" id="UP000000844"/>
    </source>
</evidence>
<dbReference type="Proteomes" id="UP000000844">
    <property type="component" value="Chromosome"/>
</dbReference>
<keyword evidence="2" id="KW-1185">Reference proteome</keyword>
<dbReference type="AlphaFoldDB" id="D3PW93"/>
<proteinExistence type="predicted"/>
<evidence type="ECO:0000313" key="1">
    <source>
        <dbReference type="EMBL" id="ADD41250.1"/>
    </source>
</evidence>